<keyword evidence="2" id="KW-0677">Repeat</keyword>
<dbReference type="Gene3D" id="2.130.10.30">
    <property type="entry name" value="Regulator of chromosome condensation 1/beta-lactamase-inhibitor protein II"/>
    <property type="match status" value="1"/>
</dbReference>
<dbReference type="EMBL" id="BABT02000054">
    <property type="protein sequence ID" value="GAA95104.1"/>
    <property type="molecule type" value="Genomic_DNA"/>
</dbReference>
<dbReference type="PROSITE" id="PS00625">
    <property type="entry name" value="RCC1_1"/>
    <property type="match status" value="1"/>
</dbReference>
<dbReference type="InterPro" id="IPR058923">
    <property type="entry name" value="RCC1-like_dom"/>
</dbReference>
<sequence>MPPRPKKTNSVVTKEVDSLSENLTSTSLRQSQRGNPLQRSSTAADVPSAPVASHQTNGALNKHLQLPGNSQSSLKRSASAVSSVTGNKRRAARVVNAIPHQAPAELSPAFSFEASARPSATQTRYAALVCGAGDSGQLGLGTADNATQVWRPRLHALFEKLATEGKLGPSGLADIAVGGFHTIATDSEGKVWSWGANDNAALGRITAVYRDRLPDEQTEEGESGPRVDQDATAENEFVPMVVTGLSDAGFKAVSVAAGDSISLAVSDQGELKAWGSFRAEDGSTGFDGVEGHPTRQFSPVTIAMPSPCVSVAAGDNHVVALLQDGTVASWGVGQQAQLGRKIMARRTTNGLRAEGIGLKNIIAVGAGSFHSFALDESGKVYGWGLNTFQQLGLSDKDGGLEDSIGKPTVIEALLPDNLNGAKVVAMSGGEHHSLFLLDDGRVFACGRCDDGQCGLSDAHEAMINANQRQIDAKAAQEAAGQKEEERIASLEASGSALTEVEKFNLTMTAKMTVSVPNKCVPYPTAITFPGEERFVQIAAGARQALAVADSGALYGFGLNGEGQLGLGEPDDEPGAPQERYATPTKISNKALTTRKVLRAASGTQHSALLAVDL</sequence>
<feature type="region of interest" description="Disordered" evidence="4">
    <location>
        <begin position="1"/>
        <end position="86"/>
    </location>
</feature>
<reference evidence="6 7" key="1">
    <citation type="journal article" date="2011" name="J. Gen. Appl. Microbiol.">
        <title>Draft genome sequencing of the enigmatic basidiomycete Mixia osmundae.</title>
        <authorList>
            <person name="Nishida H."/>
            <person name="Nagatsuka Y."/>
            <person name="Sugiyama J."/>
        </authorList>
    </citation>
    <scope>NUCLEOTIDE SEQUENCE [LARGE SCALE GENOMIC DNA]</scope>
    <source>
        <strain evidence="7">CBS 9802 / IAM 14324 / JCM 22182 / KY 12970</strain>
    </source>
</reference>
<evidence type="ECO:0000256" key="2">
    <source>
        <dbReference type="ARBA" id="ARBA00022737"/>
    </source>
</evidence>
<reference evidence="6 7" key="2">
    <citation type="journal article" date="2012" name="Open Biol.">
        <title>Characteristics of nucleosomes and linker DNA regions on the genome of the basidiomycete Mixia osmundae revealed by mono- and dinucleosome mapping.</title>
        <authorList>
            <person name="Nishida H."/>
            <person name="Kondo S."/>
            <person name="Matsumoto T."/>
            <person name="Suzuki Y."/>
            <person name="Yoshikawa H."/>
            <person name="Taylor T.D."/>
            <person name="Sugiyama J."/>
        </authorList>
    </citation>
    <scope>NUCLEOTIDE SEQUENCE [LARGE SCALE GENOMIC DNA]</scope>
    <source>
        <strain evidence="7">CBS 9802 / IAM 14324 / JCM 22182 / KY 12970</strain>
    </source>
</reference>
<dbReference type="PROSITE" id="PS00626">
    <property type="entry name" value="RCC1_2"/>
    <property type="match status" value="2"/>
</dbReference>
<evidence type="ECO:0000259" key="5">
    <source>
        <dbReference type="Pfam" id="PF25390"/>
    </source>
</evidence>
<dbReference type="PANTHER" id="PTHR45982">
    <property type="entry name" value="REGULATOR OF CHROMOSOME CONDENSATION"/>
    <property type="match status" value="1"/>
</dbReference>
<feature type="compositionally biased region" description="Low complexity" evidence="4">
    <location>
        <begin position="70"/>
        <end position="84"/>
    </location>
</feature>
<dbReference type="eggNOG" id="KOG1426">
    <property type="taxonomic scope" value="Eukaryota"/>
</dbReference>
<dbReference type="OMA" id="GPLIQFM"/>
<feature type="repeat" description="RCC1" evidence="3">
    <location>
        <begin position="325"/>
        <end position="377"/>
    </location>
</feature>
<evidence type="ECO:0000256" key="3">
    <source>
        <dbReference type="PROSITE-ProRule" id="PRU00235"/>
    </source>
</evidence>
<feature type="repeat" description="RCC1" evidence="3">
    <location>
        <begin position="378"/>
        <end position="439"/>
    </location>
</feature>
<keyword evidence="1" id="KW-0344">Guanine-nucleotide releasing factor</keyword>
<organism evidence="6 7">
    <name type="scientific">Mixia osmundae (strain CBS 9802 / IAM 14324 / JCM 22182 / KY 12970)</name>
    <dbReference type="NCBI Taxonomy" id="764103"/>
    <lineage>
        <taxon>Eukaryota</taxon>
        <taxon>Fungi</taxon>
        <taxon>Dikarya</taxon>
        <taxon>Basidiomycota</taxon>
        <taxon>Pucciniomycotina</taxon>
        <taxon>Mixiomycetes</taxon>
        <taxon>Mixiales</taxon>
        <taxon>Mixiaceae</taxon>
        <taxon>Mixia</taxon>
    </lineage>
</organism>
<dbReference type="AlphaFoldDB" id="G7DX07"/>
<dbReference type="GO" id="GO:0005085">
    <property type="term" value="F:guanyl-nucleotide exchange factor activity"/>
    <property type="evidence" value="ECO:0007669"/>
    <property type="project" value="TreeGrafter"/>
</dbReference>
<accession>G7DX07</accession>
<name>G7DX07_MIXOS</name>
<dbReference type="PRINTS" id="PR00633">
    <property type="entry name" value="RCCNDNSATION"/>
</dbReference>
<dbReference type="InterPro" id="IPR051553">
    <property type="entry name" value="Ran_GTPase-activating"/>
</dbReference>
<dbReference type="InterPro" id="IPR009091">
    <property type="entry name" value="RCC1/BLIP-II"/>
</dbReference>
<dbReference type="InterPro" id="IPR000408">
    <property type="entry name" value="Reg_chr_condens"/>
</dbReference>
<feature type="repeat" description="RCC1" evidence="3">
    <location>
        <begin position="269"/>
        <end position="324"/>
    </location>
</feature>
<dbReference type="HOGENOM" id="CLU_005210_4_2_1"/>
<dbReference type="InParanoid" id="G7DX07"/>
<dbReference type="STRING" id="764103.G7DX07"/>
<protein>
    <recommendedName>
        <fullName evidence="5">RCC1-like domain-containing protein</fullName>
    </recommendedName>
</protein>
<comment type="caution">
    <text evidence="6">The sequence shown here is derived from an EMBL/GenBank/DDBJ whole genome shotgun (WGS) entry which is preliminary data.</text>
</comment>
<evidence type="ECO:0000313" key="6">
    <source>
        <dbReference type="EMBL" id="GAA95104.1"/>
    </source>
</evidence>
<dbReference type="GO" id="GO:0005737">
    <property type="term" value="C:cytoplasm"/>
    <property type="evidence" value="ECO:0007669"/>
    <property type="project" value="TreeGrafter"/>
</dbReference>
<dbReference type="Proteomes" id="UP000009131">
    <property type="component" value="Unassembled WGS sequence"/>
</dbReference>
<evidence type="ECO:0000313" key="7">
    <source>
        <dbReference type="Proteomes" id="UP000009131"/>
    </source>
</evidence>
<dbReference type="RefSeq" id="XP_014566659.1">
    <property type="nucleotide sequence ID" value="XM_014711173.1"/>
</dbReference>
<dbReference type="OrthoDB" id="61110at2759"/>
<feature type="repeat" description="RCC1" evidence="3">
    <location>
        <begin position="551"/>
        <end position="612"/>
    </location>
</feature>
<proteinExistence type="predicted"/>
<dbReference type="PROSITE" id="PS50012">
    <property type="entry name" value="RCC1_3"/>
    <property type="match status" value="6"/>
</dbReference>
<feature type="domain" description="RCC1-like" evidence="5">
    <location>
        <begin position="127"/>
        <end position="607"/>
    </location>
</feature>
<dbReference type="FunCoup" id="G7DX07">
    <property type="interactions" value="672"/>
</dbReference>
<dbReference type="PANTHER" id="PTHR45982:SF1">
    <property type="entry name" value="REGULATOR OF CHROMOSOME CONDENSATION"/>
    <property type="match status" value="1"/>
</dbReference>
<evidence type="ECO:0000256" key="4">
    <source>
        <dbReference type="SAM" id="MobiDB-lite"/>
    </source>
</evidence>
<dbReference type="Pfam" id="PF25390">
    <property type="entry name" value="WD40_RLD"/>
    <property type="match status" value="1"/>
</dbReference>
<keyword evidence="7" id="KW-1185">Reference proteome</keyword>
<feature type="repeat" description="RCC1" evidence="3">
    <location>
        <begin position="125"/>
        <end position="188"/>
    </location>
</feature>
<evidence type="ECO:0000256" key="1">
    <source>
        <dbReference type="ARBA" id="ARBA00022658"/>
    </source>
</evidence>
<feature type="compositionally biased region" description="Polar residues" evidence="4">
    <location>
        <begin position="19"/>
        <end position="43"/>
    </location>
</feature>
<gene>
    <name evidence="6" type="primary">Mo01759</name>
    <name evidence="6" type="ORF">E5Q_01759</name>
</gene>
<feature type="repeat" description="RCC1" evidence="3">
    <location>
        <begin position="189"/>
        <end position="268"/>
    </location>
</feature>
<dbReference type="SUPFAM" id="SSF50985">
    <property type="entry name" value="RCC1/BLIP-II"/>
    <property type="match status" value="1"/>
</dbReference>